<keyword evidence="3" id="KW-1185">Reference proteome</keyword>
<evidence type="ECO:0000313" key="2">
    <source>
        <dbReference type="EMBL" id="KAH6830032.1"/>
    </source>
</evidence>
<proteinExistence type="predicted"/>
<protein>
    <submittedName>
        <fullName evidence="2">Uncharacterized protein</fullName>
    </submittedName>
</protein>
<dbReference type="Proteomes" id="UP001190926">
    <property type="component" value="Unassembled WGS sequence"/>
</dbReference>
<evidence type="ECO:0000313" key="3">
    <source>
        <dbReference type="Proteomes" id="UP001190926"/>
    </source>
</evidence>
<name>A0AAD4JAB0_PERFH</name>
<dbReference type="PANTHER" id="PTHR36723:SF1">
    <property type="entry name" value="F22C12.19"/>
    <property type="match status" value="1"/>
</dbReference>
<reference evidence="2 3" key="1">
    <citation type="journal article" date="2021" name="Nat. Commun.">
        <title>Incipient diploidization of the medicinal plant Perilla within 10,000 years.</title>
        <authorList>
            <person name="Zhang Y."/>
            <person name="Shen Q."/>
            <person name="Leng L."/>
            <person name="Zhang D."/>
            <person name="Chen S."/>
            <person name="Shi Y."/>
            <person name="Ning Z."/>
            <person name="Chen S."/>
        </authorList>
    </citation>
    <scope>NUCLEOTIDE SEQUENCE [LARGE SCALE GENOMIC DNA]</scope>
    <source>
        <strain evidence="3">cv. PC099</strain>
    </source>
</reference>
<feature type="compositionally biased region" description="Basic and acidic residues" evidence="1">
    <location>
        <begin position="88"/>
        <end position="104"/>
    </location>
</feature>
<feature type="region of interest" description="Disordered" evidence="1">
    <location>
        <begin position="354"/>
        <end position="380"/>
    </location>
</feature>
<dbReference type="AlphaFoldDB" id="A0AAD4JAB0"/>
<feature type="region of interest" description="Disordered" evidence="1">
    <location>
        <begin position="148"/>
        <end position="175"/>
    </location>
</feature>
<feature type="compositionally biased region" description="Polar residues" evidence="1">
    <location>
        <begin position="72"/>
        <end position="83"/>
    </location>
</feature>
<feature type="compositionally biased region" description="Polar residues" evidence="1">
    <location>
        <begin position="148"/>
        <end position="160"/>
    </location>
</feature>
<feature type="region of interest" description="Disordered" evidence="1">
    <location>
        <begin position="59"/>
        <end position="110"/>
    </location>
</feature>
<gene>
    <name evidence="2" type="ORF">C2S53_004149</name>
</gene>
<accession>A0AAD4JAB0</accession>
<feature type="region of interest" description="Disordered" evidence="1">
    <location>
        <begin position="565"/>
        <end position="593"/>
    </location>
</feature>
<sequence>MGSPEGFGSGSGGVVVGEIRWHSQGACSSVGRKDDMIAANVSVPSFWNKVPDPERCLGISQPSSLHSDDVSNGRNLGSLNSHPPTLEVDVKCPTRKPGKIERKNSGYSKRSGMVQMESSKTKLGVHDVNGISPELVVSSSASCNTTEKNLITKQNNSSSSRRGDKRNSRVKHKSRCDPFSLKNGLVGFNSATGGNNFLGMYGLKPDVVDITKLLNELPLHDLMSGNYTSPCISKDKGKTSASSNSDLMQSVRKACSVIQAQKGLQARNRAEIDNCCIRSDSTGLITVNSAVRQIDVDNRTPLRRSSDEVQESDEKIRKPSIADSPLYTPKYIFERLTLPLPKDLDLLLSDASKTTSSKNFTDSRAGKPATQRTGLPPFPWSHSLSGHTKLGADAVKLSASRTTCQGRWVKVQNPIALQKGSADLLVNFESLAFDQSLVPSDNLPSEKQENIFGPTECTLATSGVCSTSKVAADECPSINAAAQTLLDMAAYSKENPCAVVKLLKKPSQMTMKASKSKAIKRCDLFDVPNSTIRSANALKVSDGYSSKKLRLSKDVPNAGISHTELTRQGKSHQSAALPFRSPPSKLFRDSNASTDSYGINLVKKTCVLKSPRCIDRPTSSSKPKFWKPSQ</sequence>
<dbReference type="PANTHER" id="PTHR36723">
    <property type="entry name" value="F22C12.19"/>
    <property type="match status" value="1"/>
</dbReference>
<comment type="caution">
    <text evidence="2">The sequence shown here is derived from an EMBL/GenBank/DDBJ whole genome shotgun (WGS) entry which is preliminary data.</text>
</comment>
<dbReference type="EMBL" id="SDAM02000101">
    <property type="protein sequence ID" value="KAH6830032.1"/>
    <property type="molecule type" value="Genomic_DNA"/>
</dbReference>
<evidence type="ECO:0000256" key="1">
    <source>
        <dbReference type="SAM" id="MobiDB-lite"/>
    </source>
</evidence>
<organism evidence="2 3">
    <name type="scientific">Perilla frutescens var. hirtella</name>
    <name type="common">Perilla citriodora</name>
    <name type="synonym">Perilla setoyensis</name>
    <dbReference type="NCBI Taxonomy" id="608512"/>
    <lineage>
        <taxon>Eukaryota</taxon>
        <taxon>Viridiplantae</taxon>
        <taxon>Streptophyta</taxon>
        <taxon>Embryophyta</taxon>
        <taxon>Tracheophyta</taxon>
        <taxon>Spermatophyta</taxon>
        <taxon>Magnoliopsida</taxon>
        <taxon>eudicotyledons</taxon>
        <taxon>Gunneridae</taxon>
        <taxon>Pentapetalae</taxon>
        <taxon>asterids</taxon>
        <taxon>lamiids</taxon>
        <taxon>Lamiales</taxon>
        <taxon>Lamiaceae</taxon>
        <taxon>Nepetoideae</taxon>
        <taxon>Elsholtzieae</taxon>
        <taxon>Perilla</taxon>
    </lineage>
</organism>